<dbReference type="EMBL" id="VJWE01000011">
    <property type="protein sequence ID" value="TWG39474.1"/>
    <property type="molecule type" value="Genomic_DNA"/>
</dbReference>
<accession>A0A561XTN0</accession>
<gene>
    <name evidence="1" type="ORF">ATF69_1346</name>
</gene>
<organism evidence="1 2">
    <name type="scientific">Acidovorax delafieldii</name>
    <name type="common">Pseudomonas delafieldii</name>
    <dbReference type="NCBI Taxonomy" id="47920"/>
    <lineage>
        <taxon>Bacteria</taxon>
        <taxon>Pseudomonadati</taxon>
        <taxon>Pseudomonadota</taxon>
        <taxon>Betaproteobacteria</taxon>
        <taxon>Burkholderiales</taxon>
        <taxon>Comamonadaceae</taxon>
        <taxon>Acidovorax</taxon>
    </lineage>
</organism>
<evidence type="ECO:0000313" key="1">
    <source>
        <dbReference type="EMBL" id="TWG39474.1"/>
    </source>
</evidence>
<proteinExistence type="predicted"/>
<evidence type="ECO:0000313" key="2">
    <source>
        <dbReference type="Proteomes" id="UP000321485"/>
    </source>
</evidence>
<protein>
    <submittedName>
        <fullName evidence="1">6-hydroxynicotinate reductase</fullName>
    </submittedName>
</protein>
<sequence length="556" mass="59610">MQCVYKRLQQSNEWVATMTEHTKTDGLPGMDAPELPQVLERARPRNERMNAAKVECNACPVLCQISEGRAGACDRYANQAGVLVRLDPVVLLRKTLEAGEATLVPFAGRAEAAEDAGTEVAPEPAWNGDLLLSEEVFVTGVGSSTTYPDYKPAPFIVGSKTDGADMVTVVTEGIFSYCSFKVKIDTDRFLGSEQANVRCKGEVVGHVTTAEYGSQMLSLGGVHHLTGGTKKEGRITAEMMQALGNKQAVEFTIDGGSQLVIQAGRAPIVNGVAEQRMRVGCGSAAIGIFARQFFGHADEVVVVDDHITGVLTEHQAGRCLDMKPSGIQMRGRKSTPGRYFQVANPGTGWGGTDIADPLSIIEGWDESVAWPGLRLLMTSTTGEHASWYVLDEQLHPVEAEMPAEVRRIVDRIGENCEPSLASVLFLGGAGGSLRAGVTENPVLLTRSIKNALVNVTCGGAPAYVWPGGGITVMADVLRMPDNSFGTVPTPAIVAPIEFSMRRADYEALGGHTEQIRSLREVLERGAWHNDGAPQARVWQTLPAANPWPLGRPPLLG</sequence>
<reference evidence="1 2" key="1">
    <citation type="journal article" date="2015" name="Stand. Genomic Sci.">
        <title>Genomic Encyclopedia of Bacterial and Archaeal Type Strains, Phase III: the genomes of soil and plant-associated and newly described type strains.</title>
        <authorList>
            <person name="Whitman W.B."/>
            <person name="Woyke T."/>
            <person name="Klenk H.P."/>
            <person name="Zhou Y."/>
            <person name="Lilburn T.G."/>
            <person name="Beck B.J."/>
            <person name="De Vos P."/>
            <person name="Vandamme P."/>
            <person name="Eisen J.A."/>
            <person name="Garrity G."/>
            <person name="Hugenholtz P."/>
            <person name="Kyrpides N.C."/>
        </authorList>
    </citation>
    <scope>NUCLEOTIDE SEQUENCE [LARGE SCALE GENOMIC DNA]</scope>
    <source>
        <strain evidence="1 2">DSM 64</strain>
    </source>
</reference>
<dbReference type="AlphaFoldDB" id="A0A561XTN0"/>
<name>A0A561XTN0_ACIDE</name>
<comment type="caution">
    <text evidence="1">The sequence shown here is derived from an EMBL/GenBank/DDBJ whole genome shotgun (WGS) entry which is preliminary data.</text>
</comment>
<dbReference type="Proteomes" id="UP000321485">
    <property type="component" value="Unassembled WGS sequence"/>
</dbReference>